<feature type="compositionally biased region" description="Gly residues" evidence="4">
    <location>
        <begin position="362"/>
        <end position="380"/>
    </location>
</feature>
<reference evidence="7 8" key="1">
    <citation type="submission" date="2019-07" db="EMBL/GenBank/DDBJ databases">
        <title>Whole genome shotgun sequence of Terrabacter aerolatus NBRC 106305.</title>
        <authorList>
            <person name="Hosoyama A."/>
            <person name="Uohara A."/>
            <person name="Ohji S."/>
            <person name="Ichikawa N."/>
        </authorList>
    </citation>
    <scope>NUCLEOTIDE SEQUENCE [LARGE SCALE GENOMIC DNA]</scope>
    <source>
        <strain evidence="7 8">NBRC 106305</strain>
    </source>
</reference>
<keyword evidence="8" id="KW-1185">Reference proteome</keyword>
<evidence type="ECO:0000256" key="6">
    <source>
        <dbReference type="SAM" id="SignalP"/>
    </source>
</evidence>
<feature type="signal peptide" evidence="6">
    <location>
        <begin position="1"/>
        <end position="18"/>
    </location>
</feature>
<feature type="transmembrane region" description="Helical" evidence="5">
    <location>
        <begin position="103"/>
        <end position="123"/>
    </location>
</feature>
<feature type="transmembrane region" description="Helical" evidence="5">
    <location>
        <begin position="192"/>
        <end position="213"/>
    </location>
</feature>
<feature type="transmembrane region" description="Helical" evidence="5">
    <location>
        <begin position="262"/>
        <end position="280"/>
    </location>
</feature>
<feature type="region of interest" description="Disordered" evidence="4">
    <location>
        <begin position="410"/>
        <end position="446"/>
    </location>
</feature>
<protein>
    <recommendedName>
        <fullName evidence="9">Conjugal transfer protein TrbL</fullName>
    </recommendedName>
</protein>
<keyword evidence="1 5" id="KW-0812">Transmembrane</keyword>
<feature type="compositionally biased region" description="Pro residues" evidence="4">
    <location>
        <begin position="342"/>
        <end position="360"/>
    </location>
</feature>
<keyword evidence="2 5" id="KW-1133">Transmembrane helix</keyword>
<dbReference type="OrthoDB" id="5181663at2"/>
<feature type="region of interest" description="Disordered" evidence="4">
    <location>
        <begin position="326"/>
        <end position="380"/>
    </location>
</feature>
<feature type="chain" id="PRO_5039502658" description="Conjugal transfer protein TrbL" evidence="6">
    <location>
        <begin position="19"/>
        <end position="446"/>
    </location>
</feature>
<dbReference type="Pfam" id="PF04610">
    <property type="entry name" value="TrbL"/>
    <property type="match status" value="1"/>
</dbReference>
<dbReference type="Proteomes" id="UP000321534">
    <property type="component" value="Unassembled WGS sequence"/>
</dbReference>
<evidence type="ECO:0000256" key="5">
    <source>
        <dbReference type="SAM" id="Phobius"/>
    </source>
</evidence>
<evidence type="ECO:0000313" key="7">
    <source>
        <dbReference type="EMBL" id="GEO31914.1"/>
    </source>
</evidence>
<name>A0A512D610_9MICO</name>
<keyword evidence="6" id="KW-0732">Signal</keyword>
<comment type="caution">
    <text evidence="7">The sequence shown here is derived from an EMBL/GenBank/DDBJ whole genome shotgun (WGS) entry which is preliminary data.</text>
</comment>
<dbReference type="GO" id="GO:0030255">
    <property type="term" value="P:protein secretion by the type IV secretion system"/>
    <property type="evidence" value="ECO:0007669"/>
    <property type="project" value="InterPro"/>
</dbReference>
<evidence type="ECO:0000256" key="1">
    <source>
        <dbReference type="ARBA" id="ARBA00022692"/>
    </source>
</evidence>
<feature type="compositionally biased region" description="Polar residues" evidence="4">
    <location>
        <begin position="416"/>
        <end position="426"/>
    </location>
</feature>
<proteinExistence type="predicted"/>
<gene>
    <name evidence="7" type="ORF">TAE01_37240</name>
</gene>
<evidence type="ECO:0000313" key="8">
    <source>
        <dbReference type="Proteomes" id="UP000321534"/>
    </source>
</evidence>
<feature type="transmembrane region" description="Helical" evidence="5">
    <location>
        <begin position="220"/>
        <end position="242"/>
    </location>
</feature>
<keyword evidence="3 5" id="KW-0472">Membrane</keyword>
<feature type="transmembrane region" description="Helical" evidence="5">
    <location>
        <begin position="167"/>
        <end position="186"/>
    </location>
</feature>
<dbReference type="InterPro" id="IPR007688">
    <property type="entry name" value="Conjugal_tfr_TrbL/VirB6"/>
</dbReference>
<evidence type="ECO:0000256" key="4">
    <source>
        <dbReference type="SAM" id="MobiDB-lite"/>
    </source>
</evidence>
<feature type="transmembrane region" description="Helical" evidence="5">
    <location>
        <begin position="75"/>
        <end position="97"/>
    </location>
</feature>
<evidence type="ECO:0000256" key="2">
    <source>
        <dbReference type="ARBA" id="ARBA00022989"/>
    </source>
</evidence>
<sequence length="446" mass="43539">MSCDGIMAANPMCLVAQAATGAAGAASNVVDGAFSTIAGYFGLAAQNATTWLWQQIGSATTLDLRSAALLREMTITGAIAATLCLGLFVIQVTGGALRGHPVALGRAVSGLLISFVGSALALATTRVLLGAVDALSDGVVRFSMDTQIGGLGSKLSFVGLAQMQNPAVVILLAVVIIVAAVVVWAAMMIRKLMLIVAAVLAPLAFAGATADFTRAWVRRWIELVAAMIVSKLLLVIMLTIGVAVLDGAGQSGAGLGQTVTQLAGGSLILLLGGLAPWVAIRMFHFAGDTLHSAHATARQASAGAQTLVSAPQKVSAIQAQGRALASMGSSGAGRGGRSSGAMPPPPPRPAPSLPPGPPAPGAGAGLGGGAAGPAGAASGGGAAAAASVAAPAAAVGSLALAGKSMVMKAGDVATNPPGTSPGTSVGASAPAQKSPMKQPPAYSSRS</sequence>
<accession>A0A512D610</accession>
<dbReference type="RefSeq" id="WP_147068292.1">
    <property type="nucleotide sequence ID" value="NZ_BJYX01000030.1"/>
</dbReference>
<dbReference type="EMBL" id="BJYX01000030">
    <property type="protein sequence ID" value="GEO31914.1"/>
    <property type="molecule type" value="Genomic_DNA"/>
</dbReference>
<dbReference type="AlphaFoldDB" id="A0A512D610"/>
<evidence type="ECO:0008006" key="9">
    <source>
        <dbReference type="Google" id="ProtNLM"/>
    </source>
</evidence>
<evidence type="ECO:0000256" key="3">
    <source>
        <dbReference type="ARBA" id="ARBA00023136"/>
    </source>
</evidence>
<organism evidence="7 8">
    <name type="scientific">Terrabacter aerolatus</name>
    <dbReference type="NCBI Taxonomy" id="422442"/>
    <lineage>
        <taxon>Bacteria</taxon>
        <taxon>Bacillati</taxon>
        <taxon>Actinomycetota</taxon>
        <taxon>Actinomycetes</taxon>
        <taxon>Micrococcales</taxon>
        <taxon>Intrasporangiaceae</taxon>
        <taxon>Terrabacter</taxon>
    </lineage>
</organism>